<dbReference type="InterPro" id="IPR014721">
    <property type="entry name" value="Ribsml_uS5_D2-typ_fold_subgr"/>
</dbReference>
<organism evidence="2">
    <name type="scientific">marine sediment metagenome</name>
    <dbReference type="NCBI Taxonomy" id="412755"/>
    <lineage>
        <taxon>unclassified sequences</taxon>
        <taxon>metagenomes</taxon>
        <taxon>ecological metagenomes</taxon>
    </lineage>
</organism>
<name>X1QC28_9ZZZZ</name>
<dbReference type="PANTHER" id="PTHR42282">
    <property type="entry name" value="PANTOATE KINASE-RELATED"/>
    <property type="match status" value="1"/>
</dbReference>
<gene>
    <name evidence="2" type="ORF">S06H3_60955</name>
</gene>
<reference evidence="2" key="1">
    <citation type="journal article" date="2014" name="Front. Microbiol.">
        <title>High frequency of phylogenetically diverse reductive dehalogenase-homologous genes in deep subseafloor sedimentary metagenomes.</title>
        <authorList>
            <person name="Kawai M."/>
            <person name="Futagami T."/>
            <person name="Toyoda A."/>
            <person name="Takaki Y."/>
            <person name="Nishi S."/>
            <person name="Hori S."/>
            <person name="Arai W."/>
            <person name="Tsubouchi T."/>
            <person name="Morono Y."/>
            <person name="Uchiyama I."/>
            <person name="Ito T."/>
            <person name="Fujiyama A."/>
            <person name="Inagaki F."/>
            <person name="Takami H."/>
        </authorList>
    </citation>
    <scope>NUCLEOTIDE SEQUENCE</scope>
    <source>
        <strain evidence="2">Expedition CK06-06</strain>
    </source>
</reference>
<dbReference type="PANTHER" id="PTHR42282:SF1">
    <property type="entry name" value="PANTOATE KINASE"/>
    <property type="match status" value="1"/>
</dbReference>
<dbReference type="AlphaFoldDB" id="X1QC28"/>
<dbReference type="InterPro" id="IPR006204">
    <property type="entry name" value="GHMP_kinase_N_dom"/>
</dbReference>
<evidence type="ECO:0000313" key="2">
    <source>
        <dbReference type="EMBL" id="GAI48560.1"/>
    </source>
</evidence>
<evidence type="ECO:0000259" key="1">
    <source>
        <dbReference type="Pfam" id="PF00288"/>
    </source>
</evidence>
<feature type="non-terminal residue" evidence="2">
    <location>
        <position position="179"/>
    </location>
</feature>
<comment type="caution">
    <text evidence="2">The sequence shown here is derived from an EMBL/GenBank/DDBJ whole genome shotgun (WGS) entry which is preliminary data.</text>
</comment>
<dbReference type="SUPFAM" id="SSF54211">
    <property type="entry name" value="Ribosomal protein S5 domain 2-like"/>
    <property type="match status" value="1"/>
</dbReference>
<protein>
    <recommendedName>
        <fullName evidence="1">GHMP kinase N-terminal domain-containing protein</fullName>
    </recommendedName>
</protein>
<dbReference type="GO" id="GO:0005524">
    <property type="term" value="F:ATP binding"/>
    <property type="evidence" value="ECO:0007669"/>
    <property type="project" value="InterPro"/>
</dbReference>
<dbReference type="Pfam" id="PF00288">
    <property type="entry name" value="GHMP_kinases_N"/>
    <property type="match status" value="1"/>
</dbReference>
<dbReference type="EMBL" id="BARV01039861">
    <property type="protein sequence ID" value="GAI48560.1"/>
    <property type="molecule type" value="Genomic_DNA"/>
</dbReference>
<accession>X1QC28</accession>
<dbReference type="Gene3D" id="3.30.230.10">
    <property type="match status" value="1"/>
</dbReference>
<dbReference type="InterPro" id="IPR020568">
    <property type="entry name" value="Ribosomal_Su5_D2-typ_SF"/>
</dbReference>
<feature type="domain" description="GHMP kinase N-terminal" evidence="1">
    <location>
        <begin position="12"/>
        <end position="77"/>
    </location>
</feature>
<sequence>MLGKSDQPYEVEVRHVIEIPLGAGFGSSGGGAMSLALALNEALDLGLTYMEAARVAHVAEIECKTGLGTVFAATVGGFGALVKPGGPGIGESIKYPRSSELSVVYLHFGPMATKDALSDPDMRRRINEVGGRYVDRISEDLRPDLFMELSQKFTRYVDISTPRLKAVLERAWEQKVPCT</sequence>
<proteinExistence type="predicted"/>
<dbReference type="InterPro" id="IPR012043">
    <property type="entry name" value="PoK"/>
</dbReference>